<name>A0A8T0QKK6_PANVG</name>
<accession>A0A8T0QKK6</accession>
<dbReference type="PANTHER" id="PTHR33994">
    <property type="entry name" value="OS04G0515000 PROTEIN"/>
    <property type="match status" value="1"/>
</dbReference>
<dbReference type="Proteomes" id="UP000823388">
    <property type="component" value="Chromosome 7K"/>
</dbReference>
<comment type="caution">
    <text evidence="1">The sequence shown here is derived from an EMBL/GenBank/DDBJ whole genome shotgun (WGS) entry which is preliminary data.</text>
</comment>
<keyword evidence="2" id="KW-1185">Reference proteome</keyword>
<dbReference type="AlphaFoldDB" id="A0A8T0QKK6"/>
<proteinExistence type="predicted"/>
<sequence length="205" mass="21224">MRAQQQKPSRAEAISIGIVIFFDGGGPGRLVRCLGCGLARTAGSTDPVYTVAITGAAGLEGLDLGRPTLSPVFNLTVRIDNTGNKLVGACVGSLSTAAVSYGDALHARGSVPPFSAGEEQESERAATAWGLDVVVPRFLRERLAGELRRGEGEVDVQVTTPAGSSHYDTVLVCKVKIGGGQSPPCRRDYVYLRPAPASGSTALAA</sequence>
<protein>
    <recommendedName>
        <fullName evidence="3">Late embryogenesis abundant protein LEA-2 subgroup domain-containing protein</fullName>
    </recommendedName>
</protein>
<dbReference type="EMBL" id="CM029049">
    <property type="protein sequence ID" value="KAG2573252.1"/>
    <property type="molecule type" value="Genomic_DNA"/>
</dbReference>
<dbReference type="PANTHER" id="PTHR33994:SF19">
    <property type="entry name" value="LATE EMBRYOGENESIS ABUNDANT PROTEIN LEA-2 SUBGROUP DOMAIN-CONTAINING PROTEIN"/>
    <property type="match status" value="1"/>
</dbReference>
<gene>
    <name evidence="1" type="ORF">PVAP13_7KG244800</name>
</gene>
<reference evidence="1" key="1">
    <citation type="submission" date="2020-05" db="EMBL/GenBank/DDBJ databases">
        <title>WGS assembly of Panicum virgatum.</title>
        <authorList>
            <person name="Lovell J.T."/>
            <person name="Jenkins J."/>
            <person name="Shu S."/>
            <person name="Juenger T.E."/>
            <person name="Schmutz J."/>
        </authorList>
    </citation>
    <scope>NUCLEOTIDE SEQUENCE</scope>
    <source>
        <strain evidence="1">AP13</strain>
    </source>
</reference>
<evidence type="ECO:0000313" key="1">
    <source>
        <dbReference type="EMBL" id="KAG2573252.1"/>
    </source>
</evidence>
<organism evidence="1 2">
    <name type="scientific">Panicum virgatum</name>
    <name type="common">Blackwell switchgrass</name>
    <dbReference type="NCBI Taxonomy" id="38727"/>
    <lineage>
        <taxon>Eukaryota</taxon>
        <taxon>Viridiplantae</taxon>
        <taxon>Streptophyta</taxon>
        <taxon>Embryophyta</taxon>
        <taxon>Tracheophyta</taxon>
        <taxon>Spermatophyta</taxon>
        <taxon>Magnoliopsida</taxon>
        <taxon>Liliopsida</taxon>
        <taxon>Poales</taxon>
        <taxon>Poaceae</taxon>
        <taxon>PACMAD clade</taxon>
        <taxon>Panicoideae</taxon>
        <taxon>Panicodae</taxon>
        <taxon>Paniceae</taxon>
        <taxon>Panicinae</taxon>
        <taxon>Panicum</taxon>
        <taxon>Panicum sect. Hiantes</taxon>
    </lineage>
</organism>
<evidence type="ECO:0008006" key="3">
    <source>
        <dbReference type="Google" id="ProtNLM"/>
    </source>
</evidence>
<evidence type="ECO:0000313" key="2">
    <source>
        <dbReference type="Proteomes" id="UP000823388"/>
    </source>
</evidence>